<evidence type="ECO:0000313" key="4">
    <source>
        <dbReference type="EMBL" id="KAA8646207.1"/>
    </source>
</evidence>
<name>A0A5M9MUN4_9EURO</name>
<dbReference type="VEuPathDB" id="FungiDB:EYZ11_001516"/>
<dbReference type="PROSITE" id="PS51165">
    <property type="entry name" value="THUMP"/>
    <property type="match status" value="1"/>
</dbReference>
<dbReference type="InterPro" id="IPR040183">
    <property type="entry name" value="THUMPD1-like"/>
</dbReference>
<dbReference type="Proteomes" id="UP000324241">
    <property type="component" value="Unassembled WGS sequence"/>
</dbReference>
<accession>A0A5M9MUN4</accession>
<gene>
    <name evidence="4" type="ORF">ATNIH1004_007633</name>
</gene>
<protein>
    <recommendedName>
        <fullName evidence="3">THUMP domain-containing protein</fullName>
    </recommendedName>
</protein>
<dbReference type="SMART" id="SM00981">
    <property type="entry name" value="THUMP"/>
    <property type="match status" value="1"/>
</dbReference>
<dbReference type="RefSeq" id="XP_033425568.1">
    <property type="nucleotide sequence ID" value="XM_033572253.1"/>
</dbReference>
<dbReference type="AlphaFoldDB" id="A0A5M9MUN4"/>
<feature type="domain" description="THUMP" evidence="3">
    <location>
        <begin position="130"/>
        <end position="235"/>
    </location>
</feature>
<evidence type="ECO:0000313" key="5">
    <source>
        <dbReference type="Proteomes" id="UP000324241"/>
    </source>
</evidence>
<dbReference type="Pfam" id="PF02926">
    <property type="entry name" value="THUMP"/>
    <property type="match status" value="1"/>
</dbReference>
<evidence type="ECO:0000259" key="3">
    <source>
        <dbReference type="PROSITE" id="PS51165"/>
    </source>
</evidence>
<comment type="caution">
    <text evidence="4">The sequence shown here is derived from an EMBL/GenBank/DDBJ whole genome shotgun (WGS) entry which is preliminary data.</text>
</comment>
<proteinExistence type="predicted"/>
<dbReference type="PANTHER" id="PTHR13452:SF10">
    <property type="entry name" value="THUMP DOMAIN-CONTAINING PROTEIN 1"/>
    <property type="match status" value="1"/>
</dbReference>
<dbReference type="GeneID" id="54330335"/>
<sequence>MPDSPTNQSSKRRKGAGKWQKQQAIIESGDRGVFVTCEMGKEGKCIPEVVDLFTQSVEALDDGEKDKQSSSAEDDDIEAQIKREVEGLKPSSSKPRLFRAFRMDFPCVMFIKCDKSIDPEKLVHQLCVDAYANPDQKRCRYIQRMSPIRSIRKTLSVDLEAFAQEMLKPEFHSGGPPKKFAIRPVVRGNSKFNRDTIIKTVARVVGPDHSVDLKNYDLLILVEVVQNLIGMSVVGPDYDKLKKFNLAELYKPSETSEKSESMK</sequence>
<dbReference type="InterPro" id="IPR004114">
    <property type="entry name" value="THUMP_dom"/>
</dbReference>
<dbReference type="PANTHER" id="PTHR13452">
    <property type="entry name" value="THUMP DOMAIN CONTAINING PROTEIN 1-RELATED"/>
    <property type="match status" value="1"/>
</dbReference>
<evidence type="ECO:0000256" key="2">
    <source>
        <dbReference type="SAM" id="MobiDB-lite"/>
    </source>
</evidence>
<keyword evidence="1" id="KW-0694">RNA-binding</keyword>
<dbReference type="GO" id="GO:0003723">
    <property type="term" value="F:RNA binding"/>
    <property type="evidence" value="ECO:0007669"/>
    <property type="project" value="UniProtKB-UniRule"/>
</dbReference>
<dbReference type="CDD" id="cd11717">
    <property type="entry name" value="THUMP_THUMPD1_like"/>
    <property type="match status" value="1"/>
</dbReference>
<feature type="region of interest" description="Disordered" evidence="2">
    <location>
        <begin position="1"/>
        <end position="22"/>
    </location>
</feature>
<dbReference type="OrthoDB" id="367221at2759"/>
<dbReference type="EMBL" id="QUQM01000007">
    <property type="protein sequence ID" value="KAA8646207.1"/>
    <property type="molecule type" value="Genomic_DNA"/>
</dbReference>
<dbReference type="SUPFAM" id="SSF143437">
    <property type="entry name" value="THUMP domain-like"/>
    <property type="match status" value="1"/>
</dbReference>
<dbReference type="Gene3D" id="3.30.2300.10">
    <property type="entry name" value="THUMP superfamily"/>
    <property type="match status" value="1"/>
</dbReference>
<dbReference type="FunFam" id="3.30.2300.10:FF:000001">
    <property type="entry name" value="THUMP domain-containing protein 1"/>
    <property type="match status" value="1"/>
</dbReference>
<dbReference type="GO" id="GO:0006400">
    <property type="term" value="P:tRNA modification"/>
    <property type="evidence" value="ECO:0007669"/>
    <property type="project" value="InterPro"/>
</dbReference>
<organism evidence="4 5">
    <name type="scientific">Aspergillus tanneri</name>
    <dbReference type="NCBI Taxonomy" id="1220188"/>
    <lineage>
        <taxon>Eukaryota</taxon>
        <taxon>Fungi</taxon>
        <taxon>Dikarya</taxon>
        <taxon>Ascomycota</taxon>
        <taxon>Pezizomycotina</taxon>
        <taxon>Eurotiomycetes</taxon>
        <taxon>Eurotiomycetidae</taxon>
        <taxon>Eurotiales</taxon>
        <taxon>Aspergillaceae</taxon>
        <taxon>Aspergillus</taxon>
        <taxon>Aspergillus subgen. Circumdati</taxon>
    </lineage>
</organism>
<evidence type="ECO:0000256" key="1">
    <source>
        <dbReference type="PROSITE-ProRule" id="PRU00529"/>
    </source>
</evidence>
<reference evidence="4 5" key="1">
    <citation type="submission" date="2019-08" db="EMBL/GenBank/DDBJ databases">
        <title>The genome sequence of a newly discovered highly antifungal drug resistant Aspergillus species, Aspergillus tanneri NIH 1004.</title>
        <authorList>
            <person name="Mounaud S."/>
            <person name="Singh I."/>
            <person name="Joardar V."/>
            <person name="Pakala S."/>
            <person name="Pakala S."/>
            <person name="Venepally P."/>
            <person name="Chung J.K."/>
            <person name="Losada L."/>
            <person name="Nierman W.C."/>
        </authorList>
    </citation>
    <scope>NUCLEOTIDE SEQUENCE [LARGE SCALE GENOMIC DNA]</scope>
    <source>
        <strain evidence="4 5">NIH1004</strain>
    </source>
</reference>